<evidence type="ECO:0000313" key="2">
    <source>
        <dbReference type="EMBL" id="SOQ59329.1"/>
    </source>
</evidence>
<organism evidence="2">
    <name type="scientific">Spodoptera frugiperda</name>
    <name type="common">Fall armyworm</name>
    <dbReference type="NCBI Taxonomy" id="7108"/>
    <lineage>
        <taxon>Eukaryota</taxon>
        <taxon>Metazoa</taxon>
        <taxon>Ecdysozoa</taxon>
        <taxon>Arthropoda</taxon>
        <taxon>Hexapoda</taxon>
        <taxon>Insecta</taxon>
        <taxon>Pterygota</taxon>
        <taxon>Neoptera</taxon>
        <taxon>Endopterygota</taxon>
        <taxon>Lepidoptera</taxon>
        <taxon>Glossata</taxon>
        <taxon>Ditrysia</taxon>
        <taxon>Noctuoidea</taxon>
        <taxon>Noctuidae</taxon>
        <taxon>Amphipyrinae</taxon>
        <taxon>Spodoptera</taxon>
    </lineage>
</organism>
<reference evidence="2" key="1">
    <citation type="submission" date="2016-07" db="EMBL/GenBank/DDBJ databases">
        <authorList>
            <person name="Bretaudeau A."/>
        </authorList>
    </citation>
    <scope>NUCLEOTIDE SEQUENCE</scope>
    <source>
        <strain evidence="2">Rice</strain>
        <tissue evidence="2">Whole body</tissue>
    </source>
</reference>
<dbReference type="AlphaFoldDB" id="A0A2H1X1Z3"/>
<proteinExistence type="predicted"/>
<dbReference type="EMBL" id="ODYU01012829">
    <property type="protein sequence ID" value="SOQ59329.1"/>
    <property type="molecule type" value="Genomic_DNA"/>
</dbReference>
<protein>
    <submittedName>
        <fullName evidence="2">SFRICE_022775</fullName>
    </submittedName>
</protein>
<sequence>MEHEPVNLQTYHGYIMMVSKRHRPWTLKTADALQVPCRHFGDVHTQDDSDWTDPPYSTADDSVATAKNHPITSTTLGEAKRSVRILLAKNHPVPSAVKNNILTRSSRISIPISTDHCRNK</sequence>
<gene>
    <name evidence="2" type="ORF">SFRICE_022775</name>
</gene>
<name>A0A2H1X1Z3_SPOFR</name>
<feature type="region of interest" description="Disordered" evidence="1">
    <location>
        <begin position="44"/>
        <end position="75"/>
    </location>
</feature>
<accession>A0A2H1X1Z3</accession>
<evidence type="ECO:0000256" key="1">
    <source>
        <dbReference type="SAM" id="MobiDB-lite"/>
    </source>
</evidence>